<proteinExistence type="predicted"/>
<dbReference type="Proteomes" id="UP000812277">
    <property type="component" value="Unassembled WGS sequence"/>
</dbReference>
<gene>
    <name evidence="1" type="ORF">K0T92_12155</name>
</gene>
<dbReference type="EMBL" id="JAHZIJ010000007">
    <property type="protein sequence ID" value="MBW7475504.1"/>
    <property type="molecule type" value="Genomic_DNA"/>
</dbReference>
<dbReference type="RefSeq" id="WP_219872743.1">
    <property type="nucleotide sequence ID" value="NZ_JAHZIJ010000007.1"/>
</dbReference>
<comment type="caution">
    <text evidence="1">The sequence shown here is derived from an EMBL/GenBank/DDBJ whole genome shotgun (WGS) entry which is preliminary data.</text>
</comment>
<evidence type="ECO:0000313" key="2">
    <source>
        <dbReference type="Proteomes" id="UP000812277"/>
    </source>
</evidence>
<sequence length="93" mass="10006">MFYSLFSDGSVSYTYVANKIVDALVGLIPGGQAATIAASIAYKLKAIIRTTDGFSWWDLAGIIIDIGKFIIDLLPAAKLAKVIGILWDLSQLL</sequence>
<keyword evidence="2" id="KW-1185">Reference proteome</keyword>
<reference evidence="1 2" key="1">
    <citation type="submission" date="2021-07" db="EMBL/GenBank/DDBJ databases">
        <title>Paenibacillus radiodurans sp. nov., isolated from the southeastern edge of Tengger Desert.</title>
        <authorList>
            <person name="Zhang G."/>
        </authorList>
    </citation>
    <scope>NUCLEOTIDE SEQUENCE [LARGE SCALE GENOMIC DNA]</scope>
    <source>
        <strain evidence="1 2">DT7-4</strain>
    </source>
</reference>
<accession>A0ABS7D6E1</accession>
<organism evidence="1 2">
    <name type="scientific">Paenibacillus oenotherae</name>
    <dbReference type="NCBI Taxonomy" id="1435645"/>
    <lineage>
        <taxon>Bacteria</taxon>
        <taxon>Bacillati</taxon>
        <taxon>Bacillota</taxon>
        <taxon>Bacilli</taxon>
        <taxon>Bacillales</taxon>
        <taxon>Paenibacillaceae</taxon>
        <taxon>Paenibacillus</taxon>
    </lineage>
</organism>
<name>A0ABS7D6E1_9BACL</name>
<evidence type="ECO:0000313" key="1">
    <source>
        <dbReference type="EMBL" id="MBW7475504.1"/>
    </source>
</evidence>
<protein>
    <submittedName>
        <fullName evidence="1">Uncharacterized protein</fullName>
    </submittedName>
</protein>